<evidence type="ECO:0000313" key="1">
    <source>
        <dbReference type="EMBL" id="EDP17207.1"/>
    </source>
</evidence>
<dbReference type="PaxDb" id="411902-CLOBOL_02279"/>
<gene>
    <name evidence="1" type="ORF">CLOBOL_02279</name>
</gene>
<protein>
    <submittedName>
        <fullName evidence="1">Uncharacterized protein</fullName>
    </submittedName>
</protein>
<dbReference type="EMBL" id="ABCC02000023">
    <property type="protein sequence ID" value="EDP17207.1"/>
    <property type="molecule type" value="Genomic_DNA"/>
</dbReference>
<dbReference type="HOGENOM" id="CLU_2933070_0_0_9"/>
<accession>A8RNU2</accession>
<sequence>MTDIKCQSFILQENDYVFIFRRYILIKPDGKGGIREGQTGNWGISEANNRKCVDGERGLK</sequence>
<reference evidence="1 2" key="2">
    <citation type="submission" date="2007-09" db="EMBL/GenBank/DDBJ databases">
        <title>Draft genome sequence of Clostridium bolteae (ATCC BAA-613).</title>
        <authorList>
            <person name="Sudarsanam P."/>
            <person name="Ley R."/>
            <person name="Guruge J."/>
            <person name="Turnbaugh P.J."/>
            <person name="Mahowald M."/>
            <person name="Liep D."/>
            <person name="Gordon J."/>
        </authorList>
    </citation>
    <scope>NUCLEOTIDE SEQUENCE [LARGE SCALE GENOMIC DNA]</scope>
    <source>
        <strain evidence="2">ATCC BAA-613 / DSM 15670 / CCUG 46953 / JCM 12243 / WAL 16351</strain>
    </source>
</reference>
<reference evidence="1 2" key="1">
    <citation type="submission" date="2007-08" db="EMBL/GenBank/DDBJ databases">
        <authorList>
            <person name="Fulton L."/>
            <person name="Clifton S."/>
            <person name="Fulton B."/>
            <person name="Xu J."/>
            <person name="Minx P."/>
            <person name="Pepin K.H."/>
            <person name="Johnson M."/>
            <person name="Thiruvilangam P."/>
            <person name="Bhonagiri V."/>
            <person name="Nash W.E."/>
            <person name="Mardis E.R."/>
            <person name="Wilson R.K."/>
        </authorList>
    </citation>
    <scope>NUCLEOTIDE SEQUENCE [LARGE SCALE GENOMIC DNA]</scope>
    <source>
        <strain evidence="2">ATCC BAA-613 / DSM 15670 / CCUG 46953 / JCM 12243 / WAL 16351</strain>
    </source>
</reference>
<dbReference type="Proteomes" id="UP000005396">
    <property type="component" value="Unassembled WGS sequence"/>
</dbReference>
<dbReference type="AlphaFoldDB" id="A8RNU2"/>
<organism evidence="1 2">
    <name type="scientific">Enterocloster bolteae (strain ATCC BAA-613 / DSM 15670 / CCUG 46953 / JCM 12243 / WAL 16351)</name>
    <name type="common">Clostridium bolteae</name>
    <dbReference type="NCBI Taxonomy" id="411902"/>
    <lineage>
        <taxon>Bacteria</taxon>
        <taxon>Bacillati</taxon>
        <taxon>Bacillota</taxon>
        <taxon>Clostridia</taxon>
        <taxon>Lachnospirales</taxon>
        <taxon>Lachnospiraceae</taxon>
        <taxon>Enterocloster</taxon>
    </lineage>
</organism>
<proteinExistence type="predicted"/>
<name>A8RNU2_ENTBW</name>
<comment type="caution">
    <text evidence="1">The sequence shown here is derived from an EMBL/GenBank/DDBJ whole genome shotgun (WGS) entry which is preliminary data.</text>
</comment>
<evidence type="ECO:0000313" key="2">
    <source>
        <dbReference type="Proteomes" id="UP000005396"/>
    </source>
</evidence>